<organism evidence="2 3">
    <name type="scientific">Acanthosepion pharaonis</name>
    <name type="common">Pharaoh cuttlefish</name>
    <name type="synonym">Sepia pharaonis</name>
    <dbReference type="NCBI Taxonomy" id="158019"/>
    <lineage>
        <taxon>Eukaryota</taxon>
        <taxon>Metazoa</taxon>
        <taxon>Spiralia</taxon>
        <taxon>Lophotrochozoa</taxon>
        <taxon>Mollusca</taxon>
        <taxon>Cephalopoda</taxon>
        <taxon>Coleoidea</taxon>
        <taxon>Decapodiformes</taxon>
        <taxon>Sepiida</taxon>
        <taxon>Sepiina</taxon>
        <taxon>Sepiidae</taxon>
        <taxon>Acanthosepion</taxon>
    </lineage>
</organism>
<keyword evidence="1" id="KW-0472">Membrane</keyword>
<evidence type="ECO:0000256" key="1">
    <source>
        <dbReference type="SAM" id="Phobius"/>
    </source>
</evidence>
<dbReference type="EMBL" id="CAHIKZ030004540">
    <property type="protein sequence ID" value="CAE1312067.1"/>
    <property type="molecule type" value="Genomic_DNA"/>
</dbReference>
<keyword evidence="1" id="KW-1133">Transmembrane helix</keyword>
<name>A0A812DZY8_ACAPH</name>
<reference evidence="2" key="1">
    <citation type="submission" date="2021-01" db="EMBL/GenBank/DDBJ databases">
        <authorList>
            <person name="Li R."/>
            <person name="Bekaert M."/>
        </authorList>
    </citation>
    <scope>NUCLEOTIDE SEQUENCE</scope>
    <source>
        <strain evidence="2">Farmed</strain>
    </source>
</reference>
<keyword evidence="1" id="KW-0812">Transmembrane</keyword>
<dbReference type="AlphaFoldDB" id="A0A812DZY8"/>
<gene>
    <name evidence="2" type="ORF">SPHA_63365</name>
</gene>
<evidence type="ECO:0000313" key="2">
    <source>
        <dbReference type="EMBL" id="CAE1312067.1"/>
    </source>
</evidence>
<keyword evidence="3" id="KW-1185">Reference proteome</keyword>
<evidence type="ECO:0000313" key="3">
    <source>
        <dbReference type="Proteomes" id="UP000597762"/>
    </source>
</evidence>
<proteinExistence type="predicted"/>
<feature type="transmembrane region" description="Helical" evidence="1">
    <location>
        <begin position="119"/>
        <end position="147"/>
    </location>
</feature>
<protein>
    <submittedName>
        <fullName evidence="2">Uncharacterized protein</fullName>
    </submittedName>
</protein>
<sequence length="229" mass="26032">MILFSSPLFPNHSILTLHFSFQTKPHSSCFHPSHSKTMSFFSHFPPLFPNRSFLVPFFFQTALFLFPSFSKSVFSFPSLSKPFFSSILPTTITLFPNHSLCVPHSFSLSTTHWPLSPDYFVLVPTSLSLFIFLLSVLPIILSCMFFSLPEYLNFIHLSFPSSSSSSFYPVAFFCHSFSFNSVVHHKALKIKNIRISLIKSKLTMPTASLHRSPSSHFASIHPSILPRFP</sequence>
<feature type="transmembrane region" description="Helical" evidence="1">
    <location>
        <begin position="53"/>
        <end position="74"/>
    </location>
</feature>
<comment type="caution">
    <text evidence="2">The sequence shown here is derived from an EMBL/GenBank/DDBJ whole genome shotgun (WGS) entry which is preliminary data.</text>
</comment>
<dbReference type="Proteomes" id="UP000597762">
    <property type="component" value="Unassembled WGS sequence"/>
</dbReference>
<feature type="transmembrane region" description="Helical" evidence="1">
    <location>
        <begin position="167"/>
        <end position="184"/>
    </location>
</feature>
<accession>A0A812DZY8</accession>